<dbReference type="AlphaFoldDB" id="A0A420D9K4"/>
<feature type="domain" description="Cyclic nucleotide-binding" evidence="1">
    <location>
        <begin position="48"/>
        <end position="135"/>
    </location>
</feature>
<dbReference type="InterPro" id="IPR000595">
    <property type="entry name" value="cNMP-bd_dom"/>
</dbReference>
<reference evidence="2 3" key="1">
    <citation type="submission" date="2018-09" db="EMBL/GenBank/DDBJ databases">
        <title>Genomic Encyclopedia of Archaeal and Bacterial Type Strains, Phase II (KMG-II): from individual species to whole genera.</title>
        <authorList>
            <person name="Goeker M."/>
        </authorList>
    </citation>
    <scope>NUCLEOTIDE SEQUENCE [LARGE SCALE GENOMIC DNA]</scope>
    <source>
        <strain evidence="2 3">DSM 27620</strain>
    </source>
</reference>
<accession>A0A420D9K4</accession>
<dbReference type="EMBL" id="RAQH01000004">
    <property type="protein sequence ID" value="RKE87712.1"/>
    <property type="molecule type" value="Genomic_DNA"/>
</dbReference>
<proteinExistence type="predicted"/>
<evidence type="ECO:0000313" key="3">
    <source>
        <dbReference type="Proteomes" id="UP000285906"/>
    </source>
</evidence>
<dbReference type="SUPFAM" id="SSF51206">
    <property type="entry name" value="cAMP-binding domain-like"/>
    <property type="match status" value="1"/>
</dbReference>
<dbReference type="InterPro" id="IPR018490">
    <property type="entry name" value="cNMP-bd_dom_sf"/>
</dbReference>
<gene>
    <name evidence="2" type="ORF">BXY58_1844</name>
</gene>
<sequence>MDFFIIVFNSYLRQRNSKMSNKLRKHIEEITPITDKEFDYLLSHFSVKKLKKHQFLVQQGDLVRNDHFVVSGLLKAYHTNPDDGKEHILQFAWENWWITDFQAYFNQTNSTLNIDCIEDVEVLSISLENREKICAELHKIEHFFRKKSNFGYIALQQRILSLLTHSAKERYEQMLSNYPSLFQRVPKSLIASYLGVSRETLSRLSK</sequence>
<evidence type="ECO:0000313" key="2">
    <source>
        <dbReference type="EMBL" id="RKE87712.1"/>
    </source>
</evidence>
<dbReference type="CDD" id="cd00038">
    <property type="entry name" value="CAP_ED"/>
    <property type="match status" value="1"/>
</dbReference>
<organism evidence="2 3">
    <name type="scientific">Epilithonimonas arachidiradicis</name>
    <dbReference type="NCBI Taxonomy" id="1617282"/>
    <lineage>
        <taxon>Bacteria</taxon>
        <taxon>Pseudomonadati</taxon>
        <taxon>Bacteroidota</taxon>
        <taxon>Flavobacteriia</taxon>
        <taxon>Flavobacteriales</taxon>
        <taxon>Weeksellaceae</taxon>
        <taxon>Chryseobacterium group</taxon>
        <taxon>Epilithonimonas</taxon>
    </lineage>
</organism>
<protein>
    <submittedName>
        <fullName evidence="2">CRP-like cAMP-binding protein</fullName>
    </submittedName>
</protein>
<dbReference type="Proteomes" id="UP000285906">
    <property type="component" value="Unassembled WGS sequence"/>
</dbReference>
<dbReference type="Gene3D" id="2.60.120.10">
    <property type="entry name" value="Jelly Rolls"/>
    <property type="match status" value="1"/>
</dbReference>
<dbReference type="InterPro" id="IPR014710">
    <property type="entry name" value="RmlC-like_jellyroll"/>
</dbReference>
<evidence type="ECO:0000259" key="1">
    <source>
        <dbReference type="Pfam" id="PF00027"/>
    </source>
</evidence>
<name>A0A420D9K4_9FLAO</name>
<dbReference type="Pfam" id="PF00027">
    <property type="entry name" value="cNMP_binding"/>
    <property type="match status" value="1"/>
</dbReference>
<comment type="caution">
    <text evidence="2">The sequence shown here is derived from an EMBL/GenBank/DDBJ whole genome shotgun (WGS) entry which is preliminary data.</text>
</comment>